<reference evidence="9" key="1">
    <citation type="submission" date="2025-08" db="UniProtKB">
        <authorList>
            <consortium name="RefSeq"/>
        </authorList>
    </citation>
    <scope>IDENTIFICATION</scope>
    <source>
        <tissue evidence="9">Thorax and Abdomen</tissue>
    </source>
</reference>
<accession>A0ABM3G0Y6</accession>
<dbReference type="Gene3D" id="3.90.190.10">
    <property type="entry name" value="Protein tyrosine phosphatase superfamily"/>
    <property type="match status" value="2"/>
</dbReference>
<organism evidence="8 9">
    <name type="scientific">Neodiprion lecontei</name>
    <name type="common">Redheaded pine sawfly</name>
    <dbReference type="NCBI Taxonomy" id="441921"/>
    <lineage>
        <taxon>Eukaryota</taxon>
        <taxon>Metazoa</taxon>
        <taxon>Ecdysozoa</taxon>
        <taxon>Arthropoda</taxon>
        <taxon>Hexapoda</taxon>
        <taxon>Insecta</taxon>
        <taxon>Pterygota</taxon>
        <taxon>Neoptera</taxon>
        <taxon>Endopterygota</taxon>
        <taxon>Hymenoptera</taxon>
        <taxon>Tenthredinoidea</taxon>
        <taxon>Diprionidae</taxon>
        <taxon>Diprioninae</taxon>
        <taxon>Neodiprion</taxon>
    </lineage>
</organism>
<dbReference type="PROSITE" id="PS50055">
    <property type="entry name" value="TYR_PHOSPHATASE_PTP"/>
    <property type="match status" value="2"/>
</dbReference>
<dbReference type="PRINTS" id="PR00700">
    <property type="entry name" value="PRTYPHPHTASE"/>
</dbReference>
<dbReference type="InterPro" id="IPR003595">
    <property type="entry name" value="Tyr_Pase_cat"/>
</dbReference>
<feature type="domain" description="Tyrosine specific protein phosphatases" evidence="7">
    <location>
        <begin position="959"/>
        <end position="1029"/>
    </location>
</feature>
<sequence length="1049" mass="119236">MYSLMKKAINGNIARCVLYSAPLEPRVLNITATAASFHYPTSIDEQWIQIIRYEIKPRNWSWSEKVECQGNRQGRNHKSEIASLVPQSSYTVRAVITVKSPLHECNNNNIIGPETDFTTDILTTNNPLDRKPSLIGIGIVELQWTNPWISRSTNPCTSAPTDCNTTVLVQLMNSTLSVWPTKIFPNNADVCIGNRSYELSTATTYRFVVTMVNSYKQTLESVVDSWIPASVGFDDRDEKLEVEETDTSVDIRIPKILNITSDSVVKIIVEGTSTCSNQSVPPIFRKLLINGNDSSKAWIAQSFEDPKNVTQKYSIEKIPNDKKSPRCHLRSAETYYVIVAVVNRTGQVFANITSKPITLKMQPSGVSTTPSHISAHICVSNVEQSWIWLCIFLILLSSFLLLFIWRRKFLKILRQIQREDVISYWQRIMDYVKPVTTCPFRSGPLSLHISPVTDLFPIGNSPELCGENCYSIPISVQNFENYVKESIITGQLKSQFMMFPRGLSDKRRHKYGSLVENKIKNRYANIIPYDDTRVILKKIPGIPCSDYINANYVEGLDKEKYYIAAQGPKPETIEDFWRMVWQEESSAICMLANIVESEKIKCTQYWPEFGSRETYGVITVFIESQKVFADYTFRTFCISHQGEKRKIQHLHYTGWPDHKVPLYVHSVIAYLKKLLRTPVGRGPIIVHCSAGVGRTGTLILCDICLRQAAQTGIVDVLAQFKKLRDCRSNMVDTEMQYVFAHIVMAEYLAAQPTEIPCNNDLPLAIESIKEKLPQHIERLRNTVWQDQTLCPWMRSLPPLPEHLVKNRYPELAPDCSNLVYLSRNRAHNYDDYISAVTVDGFKFKKQFLASQLPMASTISNLWRLIAEQKVELVIILQKPDPDDPTCCDVMMNKDSFNPVPSLNVAVKTSSDPTKSFHINEVLLTDKSGGSSEFRQVTVLTCTEWGLGRGGKPPPPKDLVSFWIISEDIHREQGPTLVLCHDGVTGCGLYLALSFVLERMAVERECDIILAVRAVRRARPCFVQSQEQFEYLYNAAAEYIKSFETYANFD</sequence>
<dbReference type="EC" id="3.1.3.48" evidence="2"/>
<dbReference type="InterPro" id="IPR000242">
    <property type="entry name" value="PTP_cat"/>
</dbReference>
<evidence type="ECO:0000256" key="2">
    <source>
        <dbReference type="ARBA" id="ARBA00013064"/>
    </source>
</evidence>
<keyword evidence="3" id="KW-0378">Hydrolase</keyword>
<feature type="domain" description="Tyrosine specific protein phosphatases" evidence="7">
    <location>
        <begin position="665"/>
        <end position="738"/>
    </location>
</feature>
<keyword evidence="5" id="KW-1133">Transmembrane helix</keyword>
<dbReference type="GeneID" id="107224324"/>
<feature type="domain" description="Tyrosine-protein phosphatase" evidence="6">
    <location>
        <begin position="492"/>
        <end position="747"/>
    </location>
</feature>
<feature type="domain" description="Tyrosine-protein phosphatase" evidence="6">
    <location>
        <begin position="799"/>
        <end position="1038"/>
    </location>
</feature>
<dbReference type="SMART" id="SM00404">
    <property type="entry name" value="PTPc_motif"/>
    <property type="match status" value="2"/>
</dbReference>
<evidence type="ECO:0000313" key="8">
    <source>
        <dbReference type="Proteomes" id="UP000829291"/>
    </source>
</evidence>
<dbReference type="SMART" id="SM00194">
    <property type="entry name" value="PTPc"/>
    <property type="match status" value="2"/>
</dbReference>
<dbReference type="Pfam" id="PF00102">
    <property type="entry name" value="Y_phosphatase"/>
    <property type="match status" value="2"/>
</dbReference>
<dbReference type="PROSITE" id="PS50056">
    <property type="entry name" value="TYR_PHOSPHATASE_2"/>
    <property type="match status" value="2"/>
</dbReference>
<dbReference type="PROSITE" id="PS00383">
    <property type="entry name" value="TYR_PHOSPHATASE_1"/>
    <property type="match status" value="1"/>
</dbReference>
<dbReference type="CDD" id="cd00047">
    <property type="entry name" value="PTPc"/>
    <property type="match status" value="1"/>
</dbReference>
<dbReference type="PANTHER" id="PTHR19134">
    <property type="entry name" value="RECEPTOR-TYPE TYROSINE-PROTEIN PHOSPHATASE"/>
    <property type="match status" value="1"/>
</dbReference>
<evidence type="ECO:0000256" key="5">
    <source>
        <dbReference type="SAM" id="Phobius"/>
    </source>
</evidence>
<dbReference type="InterPro" id="IPR000387">
    <property type="entry name" value="Tyr_Pase_dom"/>
</dbReference>
<dbReference type="Proteomes" id="UP000829291">
    <property type="component" value="Chromosome 4"/>
</dbReference>
<dbReference type="InterPro" id="IPR016130">
    <property type="entry name" value="Tyr_Pase_AS"/>
</dbReference>
<name>A0ABM3G0Y6_NEOLC</name>
<evidence type="ECO:0000259" key="6">
    <source>
        <dbReference type="PROSITE" id="PS50055"/>
    </source>
</evidence>
<evidence type="ECO:0000256" key="3">
    <source>
        <dbReference type="ARBA" id="ARBA00022801"/>
    </source>
</evidence>
<gene>
    <name evidence="9" type="primary">LOC107224324</name>
</gene>
<evidence type="ECO:0000259" key="7">
    <source>
        <dbReference type="PROSITE" id="PS50056"/>
    </source>
</evidence>
<keyword evidence="8" id="KW-1185">Reference proteome</keyword>
<dbReference type="RefSeq" id="XP_046593936.1">
    <property type="nucleotide sequence ID" value="XM_046737980.1"/>
</dbReference>
<keyword evidence="4" id="KW-0904">Protein phosphatase</keyword>
<dbReference type="InterPro" id="IPR029021">
    <property type="entry name" value="Prot-tyrosine_phosphatase-like"/>
</dbReference>
<dbReference type="SUPFAM" id="SSF52799">
    <property type="entry name" value="(Phosphotyrosine protein) phosphatases II"/>
    <property type="match status" value="2"/>
</dbReference>
<dbReference type="InterPro" id="IPR050348">
    <property type="entry name" value="Protein-Tyr_Phosphatase"/>
</dbReference>
<evidence type="ECO:0000256" key="4">
    <source>
        <dbReference type="ARBA" id="ARBA00022912"/>
    </source>
</evidence>
<evidence type="ECO:0000313" key="9">
    <source>
        <dbReference type="RefSeq" id="XP_046593936.1"/>
    </source>
</evidence>
<evidence type="ECO:0000256" key="1">
    <source>
        <dbReference type="ARBA" id="ARBA00009580"/>
    </source>
</evidence>
<comment type="similarity">
    <text evidence="1">Belongs to the protein-tyrosine phosphatase family.</text>
</comment>
<proteinExistence type="inferred from homology"/>
<dbReference type="PANTHER" id="PTHR19134:SF562">
    <property type="entry name" value="PROTEIN-TYROSINE-PHOSPHATASE"/>
    <property type="match status" value="1"/>
</dbReference>
<keyword evidence="5" id="KW-0812">Transmembrane</keyword>
<keyword evidence="5" id="KW-0472">Membrane</keyword>
<protein>
    <recommendedName>
        <fullName evidence="2">protein-tyrosine-phosphatase</fullName>
        <ecNumber evidence="2">3.1.3.48</ecNumber>
    </recommendedName>
</protein>
<feature type="transmembrane region" description="Helical" evidence="5">
    <location>
        <begin position="386"/>
        <end position="405"/>
    </location>
</feature>